<organism evidence="1 2">
    <name type="scientific">Pseudomonas fluorescens</name>
    <dbReference type="NCBI Taxonomy" id="294"/>
    <lineage>
        <taxon>Bacteria</taxon>
        <taxon>Pseudomonadati</taxon>
        <taxon>Pseudomonadota</taxon>
        <taxon>Gammaproteobacteria</taxon>
        <taxon>Pseudomonadales</taxon>
        <taxon>Pseudomonadaceae</taxon>
        <taxon>Pseudomonas</taxon>
    </lineage>
</organism>
<accession>A0A5E6V2N8</accession>
<dbReference type="Proteomes" id="UP000326241">
    <property type="component" value="Unassembled WGS sequence"/>
</dbReference>
<evidence type="ECO:0000313" key="2">
    <source>
        <dbReference type="Proteomes" id="UP000326241"/>
    </source>
</evidence>
<sequence>MRFSQTPMSSRSKILICATVLLAAFVTSLIHDRVRTPGAALTSHNYTDRPIGSYWVNGHWGGNGGVTCCWSINGNTAKVAWVLSMSKAQEDLGMKIERHEVQVHLPSRNRGDDTLHVYFLPNNRIELEWASTVLDPRPHSTESLPR</sequence>
<dbReference type="InterPro" id="IPR021733">
    <property type="entry name" value="DUF3304"/>
</dbReference>
<evidence type="ECO:0000313" key="1">
    <source>
        <dbReference type="EMBL" id="VVN06916.1"/>
    </source>
</evidence>
<reference evidence="1 2" key="1">
    <citation type="submission" date="2019-09" db="EMBL/GenBank/DDBJ databases">
        <authorList>
            <person name="Chandra G."/>
            <person name="Truman W A."/>
        </authorList>
    </citation>
    <scope>NUCLEOTIDE SEQUENCE [LARGE SCALE GENOMIC DNA]</scope>
    <source>
        <strain evidence="1">PS624</strain>
    </source>
</reference>
<evidence type="ECO:0008006" key="3">
    <source>
        <dbReference type="Google" id="ProtNLM"/>
    </source>
</evidence>
<dbReference type="Pfam" id="PF11745">
    <property type="entry name" value="DUF3304"/>
    <property type="match status" value="1"/>
</dbReference>
<protein>
    <recommendedName>
        <fullName evidence="3">DUF3304 domain-containing protein</fullName>
    </recommendedName>
</protein>
<dbReference type="AlphaFoldDB" id="A0A5E6V2N8"/>
<proteinExistence type="predicted"/>
<name>A0A5E6V2N8_PSEFL</name>
<gene>
    <name evidence="1" type="ORF">PS624_03621</name>
</gene>
<dbReference type="EMBL" id="CABVGZ010000040">
    <property type="protein sequence ID" value="VVN06916.1"/>
    <property type="molecule type" value="Genomic_DNA"/>
</dbReference>